<feature type="non-terminal residue" evidence="1">
    <location>
        <position position="1"/>
    </location>
</feature>
<name>A0ABN7UJU5_GIGMA</name>
<proteinExistence type="predicted"/>
<dbReference type="EMBL" id="CAJVQB010003328">
    <property type="protein sequence ID" value="CAG8604933.1"/>
    <property type="molecule type" value="Genomic_DNA"/>
</dbReference>
<keyword evidence="2" id="KW-1185">Reference proteome</keyword>
<reference evidence="1 2" key="1">
    <citation type="submission" date="2021-06" db="EMBL/GenBank/DDBJ databases">
        <authorList>
            <person name="Kallberg Y."/>
            <person name="Tangrot J."/>
            <person name="Rosling A."/>
        </authorList>
    </citation>
    <scope>NUCLEOTIDE SEQUENCE [LARGE SCALE GENOMIC DNA]</scope>
    <source>
        <strain evidence="1 2">120-4 pot B 10/14</strain>
    </source>
</reference>
<evidence type="ECO:0000313" key="2">
    <source>
        <dbReference type="Proteomes" id="UP000789901"/>
    </source>
</evidence>
<gene>
    <name evidence="1" type="ORF">GMARGA_LOCUS7068</name>
</gene>
<accession>A0ABN7UJU5</accession>
<organism evidence="1 2">
    <name type="scientific">Gigaspora margarita</name>
    <dbReference type="NCBI Taxonomy" id="4874"/>
    <lineage>
        <taxon>Eukaryota</taxon>
        <taxon>Fungi</taxon>
        <taxon>Fungi incertae sedis</taxon>
        <taxon>Mucoromycota</taxon>
        <taxon>Glomeromycotina</taxon>
        <taxon>Glomeromycetes</taxon>
        <taxon>Diversisporales</taxon>
        <taxon>Gigasporaceae</taxon>
        <taxon>Gigaspora</taxon>
    </lineage>
</organism>
<sequence length="101" mass="11685">KNLKVNHKNPVKQLTKKVKGLLGVMFHSGITNTKLKMDATEMHIELLRHAQQCEIEYEDVFKVSTIANWIKRTSRAVKQSIALQFLDKTEVPEFQTTHKQP</sequence>
<evidence type="ECO:0000313" key="1">
    <source>
        <dbReference type="EMBL" id="CAG8604933.1"/>
    </source>
</evidence>
<protein>
    <submittedName>
        <fullName evidence="1">27381_t:CDS:1</fullName>
    </submittedName>
</protein>
<dbReference type="Proteomes" id="UP000789901">
    <property type="component" value="Unassembled WGS sequence"/>
</dbReference>
<comment type="caution">
    <text evidence="1">The sequence shown here is derived from an EMBL/GenBank/DDBJ whole genome shotgun (WGS) entry which is preliminary data.</text>
</comment>